<dbReference type="Gene3D" id="3.30.70.270">
    <property type="match status" value="1"/>
</dbReference>
<sequence length="338" mass="37418">MRILIIDDDEDTSILLETILRSEGYIYIDTMNSGHEALSMMGFGDAPPQTAQPDLILLDVLMPVMDGIETCSRLKSIPVLQDVPIIMVTGMSDDEVLKQSFDAGASDYITKPFKKVELLVRIRSALRLKSEIDRRKEREAELLRVTSLLEDAVLNLRQVSLTDGLTALTNRRGFDENWAREFERLMQGQADASLDDALSLVLLDVDQFKQYNDIYGHVEGDRCLQRVAEVLRRETKQPGVLAARYGGEEFVLLLPGTTSEAAVATAERVRTGVEGLRIEHSQSKVSSFVTISLGVVSIRPADDTSMSAVIAAADQALYEAKAAGRNRAQVYASPLKFH</sequence>
<reference evidence="4 5" key="1">
    <citation type="submission" date="2019-07" db="EMBL/GenBank/DDBJ databases">
        <authorList>
            <person name="Kim J."/>
        </authorList>
    </citation>
    <scope>NUCLEOTIDE SEQUENCE [LARGE SCALE GENOMIC DNA]</scope>
    <source>
        <strain evidence="4 5">JC52</strain>
    </source>
</reference>
<evidence type="ECO:0000259" key="3">
    <source>
        <dbReference type="PROSITE" id="PS50887"/>
    </source>
</evidence>
<evidence type="ECO:0000259" key="2">
    <source>
        <dbReference type="PROSITE" id="PS50110"/>
    </source>
</evidence>
<feature type="modified residue" description="4-aspartylphosphate" evidence="1">
    <location>
        <position position="59"/>
    </location>
</feature>
<dbReference type="Pfam" id="PF00990">
    <property type="entry name" value="GGDEF"/>
    <property type="match status" value="1"/>
</dbReference>
<name>A0A559K652_9BACL</name>
<dbReference type="Gene3D" id="3.40.50.2300">
    <property type="match status" value="1"/>
</dbReference>
<evidence type="ECO:0000313" key="5">
    <source>
        <dbReference type="Proteomes" id="UP000317036"/>
    </source>
</evidence>
<dbReference type="InterPro" id="IPR043128">
    <property type="entry name" value="Rev_trsase/Diguanyl_cyclase"/>
</dbReference>
<dbReference type="OrthoDB" id="9759607at2"/>
<dbReference type="InterPro" id="IPR029787">
    <property type="entry name" value="Nucleotide_cyclase"/>
</dbReference>
<dbReference type="Pfam" id="PF00072">
    <property type="entry name" value="Response_reg"/>
    <property type="match status" value="1"/>
</dbReference>
<dbReference type="PROSITE" id="PS50110">
    <property type="entry name" value="RESPONSE_REGULATORY"/>
    <property type="match status" value="1"/>
</dbReference>
<protein>
    <submittedName>
        <fullName evidence="4">Diguanylate cyclase</fullName>
    </submittedName>
</protein>
<dbReference type="GO" id="GO:0043709">
    <property type="term" value="P:cell adhesion involved in single-species biofilm formation"/>
    <property type="evidence" value="ECO:0007669"/>
    <property type="project" value="TreeGrafter"/>
</dbReference>
<dbReference type="GO" id="GO:0000160">
    <property type="term" value="P:phosphorelay signal transduction system"/>
    <property type="evidence" value="ECO:0007669"/>
    <property type="project" value="InterPro"/>
</dbReference>
<dbReference type="SMART" id="SM00267">
    <property type="entry name" value="GGDEF"/>
    <property type="match status" value="1"/>
</dbReference>
<dbReference type="RefSeq" id="WP_144851409.1">
    <property type="nucleotide sequence ID" value="NZ_VNJI01000034.1"/>
</dbReference>
<evidence type="ECO:0000256" key="1">
    <source>
        <dbReference type="PROSITE-ProRule" id="PRU00169"/>
    </source>
</evidence>
<dbReference type="EMBL" id="VNJI01000034">
    <property type="protein sequence ID" value="TVY07612.1"/>
    <property type="molecule type" value="Genomic_DNA"/>
</dbReference>
<dbReference type="Proteomes" id="UP000317036">
    <property type="component" value="Unassembled WGS sequence"/>
</dbReference>
<dbReference type="InterPro" id="IPR001789">
    <property type="entry name" value="Sig_transdc_resp-reg_receiver"/>
</dbReference>
<dbReference type="InterPro" id="IPR050469">
    <property type="entry name" value="Diguanylate_Cyclase"/>
</dbReference>
<dbReference type="InterPro" id="IPR000160">
    <property type="entry name" value="GGDEF_dom"/>
</dbReference>
<dbReference type="NCBIfam" id="TIGR00254">
    <property type="entry name" value="GGDEF"/>
    <property type="match status" value="1"/>
</dbReference>
<keyword evidence="5" id="KW-1185">Reference proteome</keyword>
<dbReference type="GO" id="GO:1902201">
    <property type="term" value="P:negative regulation of bacterial-type flagellum-dependent cell motility"/>
    <property type="evidence" value="ECO:0007669"/>
    <property type="project" value="TreeGrafter"/>
</dbReference>
<evidence type="ECO:0000313" key="4">
    <source>
        <dbReference type="EMBL" id="TVY07612.1"/>
    </source>
</evidence>
<dbReference type="GO" id="GO:0005886">
    <property type="term" value="C:plasma membrane"/>
    <property type="evidence" value="ECO:0007669"/>
    <property type="project" value="TreeGrafter"/>
</dbReference>
<dbReference type="SMART" id="SM00448">
    <property type="entry name" value="REC"/>
    <property type="match status" value="1"/>
</dbReference>
<dbReference type="GO" id="GO:0052621">
    <property type="term" value="F:diguanylate cyclase activity"/>
    <property type="evidence" value="ECO:0007669"/>
    <property type="project" value="TreeGrafter"/>
</dbReference>
<dbReference type="CDD" id="cd01949">
    <property type="entry name" value="GGDEF"/>
    <property type="match status" value="1"/>
</dbReference>
<dbReference type="PROSITE" id="PS50887">
    <property type="entry name" value="GGDEF"/>
    <property type="match status" value="1"/>
</dbReference>
<feature type="domain" description="Response regulatory" evidence="2">
    <location>
        <begin position="2"/>
        <end position="126"/>
    </location>
</feature>
<dbReference type="InterPro" id="IPR011006">
    <property type="entry name" value="CheY-like_superfamily"/>
</dbReference>
<dbReference type="SUPFAM" id="SSF55073">
    <property type="entry name" value="Nucleotide cyclase"/>
    <property type="match status" value="1"/>
</dbReference>
<accession>A0A559K652</accession>
<dbReference type="AlphaFoldDB" id="A0A559K652"/>
<dbReference type="SUPFAM" id="SSF52172">
    <property type="entry name" value="CheY-like"/>
    <property type="match status" value="1"/>
</dbReference>
<gene>
    <name evidence="4" type="ORF">FPZ49_22990</name>
</gene>
<dbReference type="PANTHER" id="PTHR45138:SF9">
    <property type="entry name" value="DIGUANYLATE CYCLASE DGCM-RELATED"/>
    <property type="match status" value="1"/>
</dbReference>
<dbReference type="PANTHER" id="PTHR45138">
    <property type="entry name" value="REGULATORY COMPONENTS OF SENSORY TRANSDUCTION SYSTEM"/>
    <property type="match status" value="1"/>
</dbReference>
<proteinExistence type="predicted"/>
<comment type="caution">
    <text evidence="4">The sequence shown here is derived from an EMBL/GenBank/DDBJ whole genome shotgun (WGS) entry which is preliminary data.</text>
</comment>
<organism evidence="4 5">
    <name type="scientific">Paenibacillus cremeus</name>
    <dbReference type="NCBI Taxonomy" id="2163881"/>
    <lineage>
        <taxon>Bacteria</taxon>
        <taxon>Bacillati</taxon>
        <taxon>Bacillota</taxon>
        <taxon>Bacilli</taxon>
        <taxon>Bacillales</taxon>
        <taxon>Paenibacillaceae</taxon>
        <taxon>Paenibacillus</taxon>
    </lineage>
</organism>
<keyword evidence="1" id="KW-0597">Phosphoprotein</keyword>
<dbReference type="FunFam" id="3.30.70.270:FF:000001">
    <property type="entry name" value="Diguanylate cyclase domain protein"/>
    <property type="match status" value="1"/>
</dbReference>
<feature type="domain" description="GGDEF" evidence="3">
    <location>
        <begin position="196"/>
        <end position="333"/>
    </location>
</feature>